<evidence type="ECO:0000256" key="1">
    <source>
        <dbReference type="ARBA" id="ARBA00000085"/>
    </source>
</evidence>
<evidence type="ECO:0000313" key="14">
    <source>
        <dbReference type="EMBL" id="TWH97949.1"/>
    </source>
</evidence>
<comment type="subcellular location">
    <subcellularLocation>
        <location evidence="2">Membrane</location>
    </subcellularLocation>
</comment>
<proteinExistence type="predicted"/>
<feature type="domain" description="HAMP" evidence="13">
    <location>
        <begin position="180"/>
        <end position="233"/>
    </location>
</feature>
<dbReference type="EC" id="2.7.13.3" evidence="3"/>
<dbReference type="SMART" id="SM00387">
    <property type="entry name" value="HATPase_c"/>
    <property type="match status" value="1"/>
</dbReference>
<dbReference type="InterPro" id="IPR036890">
    <property type="entry name" value="HATPase_C_sf"/>
</dbReference>
<dbReference type="SMART" id="SM00388">
    <property type="entry name" value="HisKA"/>
    <property type="match status" value="1"/>
</dbReference>
<gene>
    <name evidence="14" type="ORF">IQ17_06187</name>
</gene>
<keyword evidence="6 11" id="KW-0812">Transmembrane</keyword>
<dbReference type="GO" id="GO:0000155">
    <property type="term" value="F:phosphorelay sensor kinase activity"/>
    <property type="evidence" value="ECO:0007669"/>
    <property type="project" value="InterPro"/>
</dbReference>
<dbReference type="GO" id="GO:0005886">
    <property type="term" value="C:plasma membrane"/>
    <property type="evidence" value="ECO:0007669"/>
    <property type="project" value="TreeGrafter"/>
</dbReference>
<dbReference type="SMART" id="SM00304">
    <property type="entry name" value="HAMP"/>
    <property type="match status" value="1"/>
</dbReference>
<dbReference type="AlphaFoldDB" id="A0A562KR91"/>
<organism evidence="14 15">
    <name type="scientific">Bradyrhizobium daqingense</name>
    <dbReference type="NCBI Taxonomy" id="993502"/>
    <lineage>
        <taxon>Bacteria</taxon>
        <taxon>Pseudomonadati</taxon>
        <taxon>Pseudomonadota</taxon>
        <taxon>Alphaproteobacteria</taxon>
        <taxon>Hyphomicrobiales</taxon>
        <taxon>Nitrobacteraceae</taxon>
        <taxon>Bradyrhizobium</taxon>
    </lineage>
</organism>
<protein>
    <recommendedName>
        <fullName evidence="3">histidine kinase</fullName>
        <ecNumber evidence="3">2.7.13.3</ecNumber>
    </recommendedName>
</protein>
<evidence type="ECO:0000256" key="11">
    <source>
        <dbReference type="SAM" id="Phobius"/>
    </source>
</evidence>
<evidence type="ECO:0000256" key="3">
    <source>
        <dbReference type="ARBA" id="ARBA00012438"/>
    </source>
</evidence>
<keyword evidence="9" id="KW-0902">Two-component regulatory system</keyword>
<evidence type="ECO:0000256" key="7">
    <source>
        <dbReference type="ARBA" id="ARBA00022777"/>
    </source>
</evidence>
<dbReference type="InterPro" id="IPR005467">
    <property type="entry name" value="His_kinase_dom"/>
</dbReference>
<dbReference type="CDD" id="cd00082">
    <property type="entry name" value="HisKA"/>
    <property type="match status" value="1"/>
</dbReference>
<keyword evidence="10 11" id="KW-0472">Membrane</keyword>
<dbReference type="PANTHER" id="PTHR45436:SF8">
    <property type="entry name" value="HISTIDINE KINASE"/>
    <property type="match status" value="1"/>
</dbReference>
<evidence type="ECO:0000256" key="5">
    <source>
        <dbReference type="ARBA" id="ARBA00022679"/>
    </source>
</evidence>
<accession>A0A562KR91</accession>
<evidence type="ECO:0000259" key="12">
    <source>
        <dbReference type="PROSITE" id="PS50109"/>
    </source>
</evidence>
<dbReference type="Pfam" id="PF02518">
    <property type="entry name" value="HATPase_c"/>
    <property type="match status" value="1"/>
</dbReference>
<dbReference type="Gene3D" id="3.30.565.10">
    <property type="entry name" value="Histidine kinase-like ATPase, C-terminal domain"/>
    <property type="match status" value="1"/>
</dbReference>
<comment type="catalytic activity">
    <reaction evidence="1">
        <text>ATP + protein L-histidine = ADP + protein N-phospho-L-histidine.</text>
        <dbReference type="EC" id="2.7.13.3"/>
    </reaction>
</comment>
<keyword evidence="8 11" id="KW-1133">Transmembrane helix</keyword>
<dbReference type="InterPro" id="IPR003660">
    <property type="entry name" value="HAMP_dom"/>
</dbReference>
<dbReference type="PRINTS" id="PR00344">
    <property type="entry name" value="BCTRLSENSOR"/>
</dbReference>
<evidence type="ECO:0000256" key="8">
    <source>
        <dbReference type="ARBA" id="ARBA00022989"/>
    </source>
</evidence>
<evidence type="ECO:0000256" key="10">
    <source>
        <dbReference type="ARBA" id="ARBA00023136"/>
    </source>
</evidence>
<sequence>MRQMQFIRSNTFLWALAVAATLALFVVGLFAFVYRELDDYLIARSDRMITTQIHFMAGLPRDRRARAVADQLEQDSRHVHYAGLFSARGARLAGNIDRVPSGFDLDGTVQGVRLDPLETAAGRSPIVRTVGRRLDDGDVLVLGRHVDETREISSVVGQALALGVLPAFCLCVLAGAWLSVRAQKRVEEVNQRVQRIVAGELRERLPEGNADDPFARLARIVNGMLDEMETMINALAGVGNDIAHDLRTPLTRARLALERGRTHATTLAQLQEVTDKAIAGIDQSLAIVTALLRLTEIENNRRTAGFGNVALDEILREVCDVYEPIAEDKGIALGVVIDRGVQVWGDRDLLFEAIANLVDNAVKFTPAGGRVKLELKSDDRTALVGVSDTGPGINEQEREAVLRRFYRSDKIRNTPGVGLGLSLVAAIVKLHGFRLIIGPAPGGRVEILACTARESAARRMPISDVGSGKREVDVMATRDALDAGTCRMSETEFRGVTPSLVACASASLLKPVSRFEMWEC</sequence>
<evidence type="ECO:0000313" key="15">
    <source>
        <dbReference type="Proteomes" id="UP000317176"/>
    </source>
</evidence>
<dbReference type="InterPro" id="IPR003661">
    <property type="entry name" value="HisK_dim/P_dom"/>
</dbReference>
<feature type="transmembrane region" description="Helical" evidence="11">
    <location>
        <begin position="12"/>
        <end position="34"/>
    </location>
</feature>
<evidence type="ECO:0000256" key="6">
    <source>
        <dbReference type="ARBA" id="ARBA00022692"/>
    </source>
</evidence>
<feature type="domain" description="Histidine kinase" evidence="12">
    <location>
        <begin position="241"/>
        <end position="464"/>
    </location>
</feature>
<keyword evidence="7 14" id="KW-0418">Kinase</keyword>
<keyword evidence="4" id="KW-0597">Phosphoprotein</keyword>
<evidence type="ECO:0000256" key="9">
    <source>
        <dbReference type="ARBA" id="ARBA00023012"/>
    </source>
</evidence>
<dbReference type="InterPro" id="IPR050428">
    <property type="entry name" value="TCS_sensor_his_kinase"/>
</dbReference>
<dbReference type="SUPFAM" id="SSF47384">
    <property type="entry name" value="Homodimeric domain of signal transducing histidine kinase"/>
    <property type="match status" value="1"/>
</dbReference>
<dbReference type="InterPro" id="IPR003594">
    <property type="entry name" value="HATPase_dom"/>
</dbReference>
<evidence type="ECO:0000259" key="13">
    <source>
        <dbReference type="PROSITE" id="PS50885"/>
    </source>
</evidence>
<dbReference type="PROSITE" id="PS50109">
    <property type="entry name" value="HIS_KIN"/>
    <property type="match status" value="1"/>
</dbReference>
<dbReference type="SUPFAM" id="SSF55874">
    <property type="entry name" value="ATPase domain of HSP90 chaperone/DNA topoisomerase II/histidine kinase"/>
    <property type="match status" value="1"/>
</dbReference>
<dbReference type="Gene3D" id="1.10.287.130">
    <property type="match status" value="1"/>
</dbReference>
<dbReference type="Pfam" id="PF00672">
    <property type="entry name" value="HAMP"/>
    <property type="match status" value="1"/>
</dbReference>
<comment type="caution">
    <text evidence="14">The sequence shown here is derived from an EMBL/GenBank/DDBJ whole genome shotgun (WGS) entry which is preliminary data.</text>
</comment>
<keyword evidence="15" id="KW-1185">Reference proteome</keyword>
<evidence type="ECO:0000256" key="2">
    <source>
        <dbReference type="ARBA" id="ARBA00004370"/>
    </source>
</evidence>
<evidence type="ECO:0000256" key="4">
    <source>
        <dbReference type="ARBA" id="ARBA00022553"/>
    </source>
</evidence>
<reference evidence="14 15" key="1">
    <citation type="journal article" date="2015" name="Stand. Genomic Sci.">
        <title>Genomic Encyclopedia of Bacterial and Archaeal Type Strains, Phase III: the genomes of soil and plant-associated and newly described type strains.</title>
        <authorList>
            <person name="Whitman W.B."/>
            <person name="Woyke T."/>
            <person name="Klenk H.P."/>
            <person name="Zhou Y."/>
            <person name="Lilburn T.G."/>
            <person name="Beck B.J."/>
            <person name="De Vos P."/>
            <person name="Vandamme P."/>
            <person name="Eisen J.A."/>
            <person name="Garrity G."/>
            <person name="Hugenholtz P."/>
            <person name="Kyrpides N.C."/>
        </authorList>
    </citation>
    <scope>NUCLEOTIDE SEQUENCE [LARGE SCALE GENOMIC DNA]</scope>
    <source>
        <strain evidence="14 15">CGMCC 1.10947</strain>
    </source>
</reference>
<dbReference type="PANTHER" id="PTHR45436">
    <property type="entry name" value="SENSOR HISTIDINE KINASE YKOH"/>
    <property type="match status" value="1"/>
</dbReference>
<dbReference type="Gene3D" id="6.10.340.10">
    <property type="match status" value="1"/>
</dbReference>
<dbReference type="Pfam" id="PF00512">
    <property type="entry name" value="HisKA"/>
    <property type="match status" value="1"/>
</dbReference>
<name>A0A562KR91_9BRAD</name>
<dbReference type="InterPro" id="IPR036097">
    <property type="entry name" value="HisK_dim/P_sf"/>
</dbReference>
<dbReference type="Proteomes" id="UP000317176">
    <property type="component" value="Unassembled WGS sequence"/>
</dbReference>
<dbReference type="EMBL" id="VLKL01000025">
    <property type="protein sequence ID" value="TWH97949.1"/>
    <property type="molecule type" value="Genomic_DNA"/>
</dbReference>
<dbReference type="InterPro" id="IPR004358">
    <property type="entry name" value="Sig_transdc_His_kin-like_C"/>
</dbReference>
<dbReference type="PROSITE" id="PS50885">
    <property type="entry name" value="HAMP"/>
    <property type="match status" value="1"/>
</dbReference>
<keyword evidence="5" id="KW-0808">Transferase</keyword>